<dbReference type="PANTHER" id="PTHR28288:SF2">
    <property type="entry name" value="PROTEASE B INHIBITOR 2"/>
    <property type="match status" value="1"/>
</dbReference>
<dbReference type="EMBL" id="VDMD01000001">
    <property type="protein sequence ID" value="TRM69801.1"/>
    <property type="molecule type" value="Genomic_DNA"/>
</dbReference>
<proteinExistence type="inferred from homology"/>
<evidence type="ECO:0000256" key="1">
    <source>
        <dbReference type="ARBA" id="ARBA00038069"/>
    </source>
</evidence>
<dbReference type="Proteomes" id="UP000320762">
    <property type="component" value="Unassembled WGS sequence"/>
</dbReference>
<dbReference type="InterPro" id="IPR037045">
    <property type="entry name" value="S8pro/Inhibitor_I9_sf"/>
</dbReference>
<protein>
    <recommendedName>
        <fullName evidence="4">Inhibitor I9 domain-containing protein</fullName>
    </recommendedName>
</protein>
<dbReference type="AlphaFoldDB" id="A0A550CYD1"/>
<evidence type="ECO:0000313" key="2">
    <source>
        <dbReference type="EMBL" id="TRM69801.1"/>
    </source>
</evidence>
<sequence>MAPVKHMMNMDHGHMMDMMGSSTSHSKCVVVFKEGTTEAEIKQHADEIEAQGGYVTEMYDYLLKGFSAFVPESYLMHLQSLTGSGGVVDYIERDTTVSI</sequence>
<comment type="similarity">
    <text evidence="1">Belongs to the protease inhibitor I9 family.</text>
</comment>
<dbReference type="GO" id="GO:0004866">
    <property type="term" value="F:endopeptidase inhibitor activity"/>
    <property type="evidence" value="ECO:0007669"/>
    <property type="project" value="TreeGrafter"/>
</dbReference>
<evidence type="ECO:0000313" key="3">
    <source>
        <dbReference type="Proteomes" id="UP000320762"/>
    </source>
</evidence>
<dbReference type="SUPFAM" id="SSF54897">
    <property type="entry name" value="Protease propeptides/inhibitors"/>
    <property type="match status" value="1"/>
</dbReference>
<dbReference type="GO" id="GO:0042144">
    <property type="term" value="P:vacuole fusion, non-autophagic"/>
    <property type="evidence" value="ECO:0007669"/>
    <property type="project" value="TreeGrafter"/>
</dbReference>
<dbReference type="InterPro" id="IPR052471">
    <property type="entry name" value="PBI_I9"/>
</dbReference>
<organism evidence="2 3">
    <name type="scientific">Schizophyllum amplum</name>
    <dbReference type="NCBI Taxonomy" id="97359"/>
    <lineage>
        <taxon>Eukaryota</taxon>
        <taxon>Fungi</taxon>
        <taxon>Dikarya</taxon>
        <taxon>Basidiomycota</taxon>
        <taxon>Agaricomycotina</taxon>
        <taxon>Agaricomycetes</taxon>
        <taxon>Agaricomycetidae</taxon>
        <taxon>Agaricales</taxon>
        <taxon>Schizophyllaceae</taxon>
        <taxon>Schizophyllum</taxon>
    </lineage>
</organism>
<reference evidence="2 3" key="1">
    <citation type="journal article" date="2019" name="New Phytol.">
        <title>Comparative genomics reveals unique wood-decay strategies and fruiting body development in the Schizophyllaceae.</title>
        <authorList>
            <person name="Almasi E."/>
            <person name="Sahu N."/>
            <person name="Krizsan K."/>
            <person name="Balint B."/>
            <person name="Kovacs G.M."/>
            <person name="Kiss B."/>
            <person name="Cseklye J."/>
            <person name="Drula E."/>
            <person name="Henrissat B."/>
            <person name="Nagy I."/>
            <person name="Chovatia M."/>
            <person name="Adam C."/>
            <person name="LaButti K."/>
            <person name="Lipzen A."/>
            <person name="Riley R."/>
            <person name="Grigoriev I.V."/>
            <person name="Nagy L.G."/>
        </authorList>
    </citation>
    <scope>NUCLEOTIDE SEQUENCE [LARGE SCALE GENOMIC DNA]</scope>
    <source>
        <strain evidence="2 3">NL-1724</strain>
    </source>
</reference>
<evidence type="ECO:0008006" key="4">
    <source>
        <dbReference type="Google" id="ProtNLM"/>
    </source>
</evidence>
<name>A0A550CYD1_9AGAR</name>
<keyword evidence="3" id="KW-1185">Reference proteome</keyword>
<accession>A0A550CYD1</accession>
<gene>
    <name evidence="2" type="ORF">BD626DRAFT_563519</name>
</gene>
<comment type="caution">
    <text evidence="2">The sequence shown here is derived from an EMBL/GenBank/DDBJ whole genome shotgun (WGS) entry which is preliminary data.</text>
</comment>
<dbReference type="Gene3D" id="3.30.70.80">
    <property type="entry name" value="Peptidase S8 propeptide/proteinase inhibitor I9"/>
    <property type="match status" value="1"/>
</dbReference>
<dbReference type="OrthoDB" id="5518345at2759"/>
<dbReference type="PANTHER" id="PTHR28288">
    <property type="entry name" value="PROTEASE B INHIBITOR 2"/>
    <property type="match status" value="1"/>
</dbReference>